<dbReference type="InterPro" id="IPR000182">
    <property type="entry name" value="GNAT_dom"/>
</dbReference>
<gene>
    <name evidence="4" type="ORF">FRC98_00915</name>
</gene>
<dbReference type="PROSITE" id="PS51186">
    <property type="entry name" value="GNAT"/>
    <property type="match status" value="1"/>
</dbReference>
<dbReference type="SUPFAM" id="SSF55729">
    <property type="entry name" value="Acyl-CoA N-acyltransferases (Nat)"/>
    <property type="match status" value="1"/>
</dbReference>
<reference evidence="4 5" key="1">
    <citation type="submission" date="2019-08" db="EMBL/GenBank/DDBJ databases">
        <title>Bradymonadales sp. TMQ4.</title>
        <authorList>
            <person name="Liang Q."/>
        </authorList>
    </citation>
    <scope>NUCLEOTIDE SEQUENCE [LARGE SCALE GENOMIC DNA]</scope>
    <source>
        <strain evidence="4 5">TMQ4</strain>
    </source>
</reference>
<organism evidence="4 5">
    <name type="scientific">Lujinxingia vulgaris</name>
    <dbReference type="NCBI Taxonomy" id="2600176"/>
    <lineage>
        <taxon>Bacteria</taxon>
        <taxon>Deltaproteobacteria</taxon>
        <taxon>Bradymonadales</taxon>
        <taxon>Lujinxingiaceae</taxon>
        <taxon>Lujinxingia</taxon>
    </lineage>
</organism>
<protein>
    <submittedName>
        <fullName evidence="4">GNAT family N-acetyltransferase</fullName>
    </submittedName>
</protein>
<keyword evidence="5" id="KW-1185">Reference proteome</keyword>
<dbReference type="EMBL" id="VOSM01000001">
    <property type="protein sequence ID" value="TXD38995.1"/>
    <property type="molecule type" value="Genomic_DNA"/>
</dbReference>
<dbReference type="GO" id="GO:0016747">
    <property type="term" value="F:acyltransferase activity, transferring groups other than amino-acyl groups"/>
    <property type="evidence" value="ECO:0007669"/>
    <property type="project" value="InterPro"/>
</dbReference>
<evidence type="ECO:0000256" key="2">
    <source>
        <dbReference type="ARBA" id="ARBA00023315"/>
    </source>
</evidence>
<sequence>MTSTPSLRPLHPSDAPELDRLQRLAYGDGLQEPTAALLSKITLAPEFCFGAPADAPGRLAAYLLAHPWPSQESPGLARVLTALPERADALHLHDVAVDPAHSGRGIASALISALVDAAIAHGFDLITLVAVQDAAPFWEKQGFCPIRPAVGYDEGALFMERRVGKGAVS</sequence>
<dbReference type="PANTHER" id="PTHR43877">
    <property type="entry name" value="AMINOALKYLPHOSPHONATE N-ACETYLTRANSFERASE-RELATED-RELATED"/>
    <property type="match status" value="1"/>
</dbReference>
<feature type="domain" description="N-acetyltransferase" evidence="3">
    <location>
        <begin position="5"/>
        <end position="164"/>
    </location>
</feature>
<dbReference type="AlphaFoldDB" id="A0A5C6XLA8"/>
<keyword evidence="1 4" id="KW-0808">Transferase</keyword>
<evidence type="ECO:0000256" key="1">
    <source>
        <dbReference type="ARBA" id="ARBA00022679"/>
    </source>
</evidence>
<dbReference type="RefSeq" id="WP_146979431.1">
    <property type="nucleotide sequence ID" value="NZ_VOSM01000001.1"/>
</dbReference>
<dbReference type="OrthoDB" id="359414at2"/>
<dbReference type="InterPro" id="IPR050832">
    <property type="entry name" value="Bact_Acetyltransf"/>
</dbReference>
<dbReference type="Proteomes" id="UP000321412">
    <property type="component" value="Unassembled WGS sequence"/>
</dbReference>
<accession>A0A5C6XLA8</accession>
<proteinExistence type="predicted"/>
<dbReference type="Pfam" id="PF00583">
    <property type="entry name" value="Acetyltransf_1"/>
    <property type="match status" value="1"/>
</dbReference>
<comment type="caution">
    <text evidence="4">The sequence shown here is derived from an EMBL/GenBank/DDBJ whole genome shotgun (WGS) entry which is preliminary data.</text>
</comment>
<name>A0A5C6XLA8_9DELT</name>
<evidence type="ECO:0000313" key="5">
    <source>
        <dbReference type="Proteomes" id="UP000321412"/>
    </source>
</evidence>
<evidence type="ECO:0000313" key="4">
    <source>
        <dbReference type="EMBL" id="TXD38995.1"/>
    </source>
</evidence>
<dbReference type="Gene3D" id="3.40.630.30">
    <property type="match status" value="1"/>
</dbReference>
<evidence type="ECO:0000259" key="3">
    <source>
        <dbReference type="PROSITE" id="PS51186"/>
    </source>
</evidence>
<dbReference type="CDD" id="cd04301">
    <property type="entry name" value="NAT_SF"/>
    <property type="match status" value="1"/>
</dbReference>
<dbReference type="InterPro" id="IPR016181">
    <property type="entry name" value="Acyl_CoA_acyltransferase"/>
</dbReference>
<keyword evidence="2" id="KW-0012">Acyltransferase</keyword>